<dbReference type="AlphaFoldDB" id="A0A816ZTB2"/>
<name>A0A816ZTB2_9BILA</name>
<dbReference type="GO" id="GO:0006508">
    <property type="term" value="P:proteolysis"/>
    <property type="evidence" value="ECO:0007669"/>
    <property type="project" value="InterPro"/>
</dbReference>
<dbReference type="Gene3D" id="2.140.10.30">
    <property type="entry name" value="Dipeptidylpeptidase IV, N-terminal domain"/>
    <property type="match status" value="1"/>
</dbReference>
<comment type="subcellular location">
    <subcellularLocation>
        <location evidence="2">Cytoplasm</location>
    </subcellularLocation>
</comment>
<evidence type="ECO:0000313" key="12">
    <source>
        <dbReference type="EMBL" id="CAF2212281.1"/>
    </source>
</evidence>
<evidence type="ECO:0000256" key="4">
    <source>
        <dbReference type="ARBA" id="ARBA00011881"/>
    </source>
</evidence>
<dbReference type="Pfam" id="PF01217">
    <property type="entry name" value="Clat_adaptor_s"/>
    <property type="match status" value="1"/>
</dbReference>
<dbReference type="GO" id="GO:0004252">
    <property type="term" value="F:serine-type endopeptidase activity"/>
    <property type="evidence" value="ECO:0007669"/>
    <property type="project" value="TreeGrafter"/>
</dbReference>
<keyword evidence="6" id="KW-0963">Cytoplasm</keyword>
<keyword evidence="7" id="KW-0378">Hydrolase</keyword>
<keyword evidence="8" id="KW-0653">Protein transport</keyword>
<feature type="domain" description="AP complex mu/sigma subunit" evidence="10">
    <location>
        <begin position="749"/>
        <end position="833"/>
    </location>
</feature>
<comment type="catalytic activity">
    <reaction evidence="1">
        <text>Cleavage of an N-acetyl or N-formyl amino acid from the N-terminus of a polypeptide.</text>
        <dbReference type="EC" id="3.4.19.1"/>
    </reaction>
</comment>
<evidence type="ECO:0000256" key="1">
    <source>
        <dbReference type="ARBA" id="ARBA00000721"/>
    </source>
</evidence>
<evidence type="ECO:0000256" key="2">
    <source>
        <dbReference type="ARBA" id="ARBA00004496"/>
    </source>
</evidence>
<reference evidence="12" key="1">
    <citation type="submission" date="2021-02" db="EMBL/GenBank/DDBJ databases">
        <authorList>
            <person name="Nowell W R."/>
        </authorList>
    </citation>
    <scope>NUCLEOTIDE SEQUENCE</scope>
</reference>
<evidence type="ECO:0000256" key="5">
    <source>
        <dbReference type="ARBA" id="ARBA00012917"/>
    </source>
</evidence>
<dbReference type="EC" id="3.4.19.1" evidence="5"/>
<dbReference type="PANTHER" id="PTHR42776:SF4">
    <property type="entry name" value="ACYLAMINO-ACID-RELEASING ENZYME"/>
    <property type="match status" value="1"/>
</dbReference>
<keyword evidence="8" id="KW-0813">Transport</keyword>
<evidence type="ECO:0000259" key="11">
    <source>
        <dbReference type="Pfam" id="PF19283"/>
    </source>
</evidence>
<comment type="subunit">
    <text evidence="4">Homotetramer.</text>
</comment>
<dbReference type="GO" id="GO:0015031">
    <property type="term" value="P:protein transport"/>
    <property type="evidence" value="ECO:0007669"/>
    <property type="project" value="UniProtKB-KW"/>
</dbReference>
<dbReference type="InterPro" id="IPR001375">
    <property type="entry name" value="Peptidase_S9_cat"/>
</dbReference>
<feature type="domain" description="Acylamino-acid-releasing enzyme N-terminal" evidence="11">
    <location>
        <begin position="80"/>
        <end position="266"/>
    </location>
</feature>
<proteinExistence type="inferred from homology"/>
<accession>A0A816ZTB2</accession>
<gene>
    <name evidence="12" type="ORF">MBJ925_LOCUS35944</name>
</gene>
<dbReference type="Gene3D" id="3.40.50.1820">
    <property type="entry name" value="alpha/beta hydrolase"/>
    <property type="match status" value="2"/>
</dbReference>
<dbReference type="PANTHER" id="PTHR42776">
    <property type="entry name" value="SERINE PEPTIDASE S9 FAMILY MEMBER"/>
    <property type="match status" value="1"/>
</dbReference>
<evidence type="ECO:0000256" key="7">
    <source>
        <dbReference type="ARBA" id="ARBA00022801"/>
    </source>
</evidence>
<feature type="domain" description="Peptidase S9 prolyl oligopeptidase catalytic" evidence="9">
    <location>
        <begin position="479"/>
        <end position="643"/>
    </location>
</feature>
<evidence type="ECO:0000259" key="9">
    <source>
        <dbReference type="Pfam" id="PF00326"/>
    </source>
</evidence>
<evidence type="ECO:0000259" key="10">
    <source>
        <dbReference type="Pfam" id="PF01217"/>
    </source>
</evidence>
<dbReference type="Proteomes" id="UP000663824">
    <property type="component" value="Unassembled WGS sequence"/>
</dbReference>
<dbReference type="GO" id="GO:0008242">
    <property type="term" value="F:omega peptidase activity"/>
    <property type="evidence" value="ECO:0007669"/>
    <property type="project" value="UniProtKB-EC"/>
</dbReference>
<protein>
    <recommendedName>
        <fullName evidence="5">acylaminoacyl-peptidase</fullName>
        <ecNumber evidence="5">3.4.19.1</ecNumber>
    </recommendedName>
</protein>
<dbReference type="GO" id="GO:0005737">
    <property type="term" value="C:cytoplasm"/>
    <property type="evidence" value="ECO:0007669"/>
    <property type="project" value="UniProtKB-SubCell"/>
</dbReference>
<dbReference type="InterPro" id="IPR011012">
    <property type="entry name" value="Longin-like_dom_sf"/>
</dbReference>
<sequence>MTTTDNKILTSAIETYRRYAGQPTLSDIESCRQDSNDEIVHLTPYCSTMDLVKLEDLTYTRSFTYSLKTRQLLFTSNVTPINKNIVRRLASPDGKYVALVTKETKGEQELQYAQIWHDEHLIFGYEVSDSKISPHGKILPKNDYASFFEWSPDSRRLVFTAEEKRKPLKSYFTADKLDEIGEPASVYRENWDEQMEAFETSVVCIFDLDTKKVQLIENQPNDLYIGQSSWTTNPDELIFVAFRLEPYRLGLIYCENRPSALFKCNWRNNEWKQLTDFDQLCRLFPRHLPKTDNEFVYVQTDIYRAHAQCKRLVLFNTETKQEKILIDRVDNVTYSNADPFRAEWNTQFKGLHMSPPRLGYSSDGRYLLLPSYYVVHEMFLNVVDYGTPYRLYVFDLKSLSKKVKDPNDWYLITEHEFKTEEKNRIEWNVDRFFPDNELIPVESVYVHVRDTQAKRPLMVLVHGGPNSNVPMNYYIGVIAYVALGFDMLIVNYRGSIGFGQASVDKLLGNVSKTDVQDCHEAIHRCLQHTEPSRSVILIGGSHAGVIIGRLIGEYPTEYAASVLRNPVMDLLHTYITSDIPDWALAQSANVPFDFETGRNRFSDTSLITYLIERSSIRLMDQIKTPVLLQLGKKDKRVPFSVGLLMDLLHTYITSDIPDWALAQSANVPFDFETGRNRFSDTSLITYLIERSSIRLMDQIKTPVLLQLGKKDKRVPFSVGLRYYEYLKANKIPTKLYVYDSNHALSETSCANNDGNRILAKYYNQSFSTVKEQKDFEKSLFNKTHKGAGDVILLDNLTVVYRNNVDLLFYVLGSTNENELMLNSVLTCLFESLMDEICDEGIILESDPMLITQRVQLRLDDIPLGKQTVSQVFNQAKEQIKWSLLK</sequence>
<dbReference type="SUPFAM" id="SSF82171">
    <property type="entry name" value="DPP6 N-terminal domain-like"/>
    <property type="match status" value="1"/>
</dbReference>
<dbReference type="InterPro" id="IPR022775">
    <property type="entry name" value="AP_mu_sigma_su"/>
</dbReference>
<evidence type="ECO:0000256" key="3">
    <source>
        <dbReference type="ARBA" id="ARBA00010040"/>
    </source>
</evidence>
<comment type="caution">
    <text evidence="12">The sequence shown here is derived from an EMBL/GenBank/DDBJ whole genome shotgun (WGS) entry which is preliminary data.</text>
</comment>
<dbReference type="Gene3D" id="3.30.450.60">
    <property type="match status" value="1"/>
</dbReference>
<evidence type="ECO:0000313" key="13">
    <source>
        <dbReference type="Proteomes" id="UP000663824"/>
    </source>
</evidence>
<dbReference type="Pfam" id="PF00326">
    <property type="entry name" value="Peptidase_S9"/>
    <property type="match status" value="1"/>
</dbReference>
<dbReference type="InterPro" id="IPR029058">
    <property type="entry name" value="AB_hydrolase_fold"/>
</dbReference>
<dbReference type="Pfam" id="PF19283">
    <property type="entry name" value="APEH_N"/>
    <property type="match status" value="1"/>
</dbReference>
<dbReference type="InterPro" id="IPR045550">
    <property type="entry name" value="AARE_N"/>
</dbReference>
<evidence type="ECO:0000256" key="8">
    <source>
        <dbReference type="ARBA" id="ARBA00022927"/>
    </source>
</evidence>
<evidence type="ECO:0000256" key="6">
    <source>
        <dbReference type="ARBA" id="ARBA00022490"/>
    </source>
</evidence>
<comment type="similarity">
    <text evidence="3">Belongs to the peptidase S9C family.</text>
</comment>
<dbReference type="SUPFAM" id="SSF64356">
    <property type="entry name" value="SNARE-like"/>
    <property type="match status" value="1"/>
</dbReference>
<dbReference type="SUPFAM" id="SSF53474">
    <property type="entry name" value="alpha/beta-Hydrolases"/>
    <property type="match status" value="1"/>
</dbReference>
<dbReference type="EMBL" id="CAJNRE010019826">
    <property type="protein sequence ID" value="CAF2212281.1"/>
    <property type="molecule type" value="Genomic_DNA"/>
</dbReference>
<organism evidence="12 13">
    <name type="scientific">Rotaria magnacalcarata</name>
    <dbReference type="NCBI Taxonomy" id="392030"/>
    <lineage>
        <taxon>Eukaryota</taxon>
        <taxon>Metazoa</taxon>
        <taxon>Spiralia</taxon>
        <taxon>Gnathifera</taxon>
        <taxon>Rotifera</taxon>
        <taxon>Eurotatoria</taxon>
        <taxon>Bdelloidea</taxon>
        <taxon>Philodinida</taxon>
        <taxon>Philodinidae</taxon>
        <taxon>Rotaria</taxon>
    </lineage>
</organism>